<dbReference type="Proteomes" id="UP000821837">
    <property type="component" value="Unassembled WGS sequence"/>
</dbReference>
<accession>A0A9D4TE29</accession>
<reference evidence="1" key="2">
    <citation type="submission" date="2021-09" db="EMBL/GenBank/DDBJ databases">
        <authorList>
            <person name="Jia N."/>
            <person name="Wang J."/>
            <person name="Shi W."/>
            <person name="Du L."/>
            <person name="Sun Y."/>
            <person name="Zhan W."/>
            <person name="Jiang J."/>
            <person name="Wang Q."/>
            <person name="Zhang B."/>
            <person name="Ji P."/>
            <person name="Sakyi L.B."/>
            <person name="Cui X."/>
            <person name="Yuan T."/>
            <person name="Jiang B."/>
            <person name="Yang W."/>
            <person name="Lam T.T.-Y."/>
            <person name="Chang Q."/>
            <person name="Ding S."/>
            <person name="Wang X."/>
            <person name="Zhu J."/>
            <person name="Ruan X."/>
            <person name="Zhao L."/>
            <person name="Wei J."/>
            <person name="Que T."/>
            <person name="Du C."/>
            <person name="Cheng J."/>
            <person name="Dai P."/>
            <person name="Han X."/>
            <person name="Huang E."/>
            <person name="Gao Y."/>
            <person name="Liu J."/>
            <person name="Shao H."/>
            <person name="Ye R."/>
            <person name="Li L."/>
            <person name="Wei W."/>
            <person name="Wang X."/>
            <person name="Wang C."/>
            <person name="Huo Q."/>
            <person name="Li W."/>
            <person name="Guo W."/>
            <person name="Chen H."/>
            <person name="Chen S."/>
            <person name="Zhou L."/>
            <person name="Zhou L."/>
            <person name="Ni X."/>
            <person name="Tian J."/>
            <person name="Zhou Y."/>
            <person name="Sheng Y."/>
            <person name="Liu T."/>
            <person name="Pan Y."/>
            <person name="Xia L."/>
            <person name="Li J."/>
            <person name="Zhao F."/>
            <person name="Cao W."/>
        </authorList>
    </citation>
    <scope>NUCLEOTIDE SEQUENCE</scope>
    <source>
        <strain evidence="1">Rsan-2018</strain>
        <tissue evidence="1">Larvae</tissue>
    </source>
</reference>
<evidence type="ECO:0000313" key="2">
    <source>
        <dbReference type="Proteomes" id="UP000821837"/>
    </source>
</evidence>
<sequence>MKAYANEIAHAVKTLGAAQELDLQLSCSFIPDLFKGLDKKRARDKYAKEAFPFVAPEELVLGQGAKYHYVPLPKLLHVLCSIPDIVAHLKTPGPKYQAPSVYRDYADEFAERYGPSAVAPKLHYMVPYGRFVREVGPLNDFWAMRFEAKHQYFKKMAACVKNFKNLTFTLAKRHQLKQSFELHGFQL</sequence>
<keyword evidence="2" id="KW-1185">Reference proteome</keyword>
<organism evidence="1 2">
    <name type="scientific">Rhipicephalus sanguineus</name>
    <name type="common">Brown dog tick</name>
    <name type="synonym">Ixodes sanguineus</name>
    <dbReference type="NCBI Taxonomy" id="34632"/>
    <lineage>
        <taxon>Eukaryota</taxon>
        <taxon>Metazoa</taxon>
        <taxon>Ecdysozoa</taxon>
        <taxon>Arthropoda</taxon>
        <taxon>Chelicerata</taxon>
        <taxon>Arachnida</taxon>
        <taxon>Acari</taxon>
        <taxon>Parasitiformes</taxon>
        <taxon>Ixodida</taxon>
        <taxon>Ixodoidea</taxon>
        <taxon>Ixodidae</taxon>
        <taxon>Rhipicephalinae</taxon>
        <taxon>Rhipicephalus</taxon>
        <taxon>Rhipicephalus</taxon>
    </lineage>
</organism>
<name>A0A9D4TE29_RHISA</name>
<evidence type="ECO:0000313" key="1">
    <source>
        <dbReference type="EMBL" id="KAH7986834.1"/>
    </source>
</evidence>
<comment type="caution">
    <text evidence="1">The sequence shown here is derived from an EMBL/GenBank/DDBJ whole genome shotgun (WGS) entry which is preliminary data.</text>
</comment>
<reference evidence="1" key="1">
    <citation type="journal article" date="2020" name="Cell">
        <title>Large-Scale Comparative Analyses of Tick Genomes Elucidate Their Genetic Diversity and Vector Capacities.</title>
        <authorList>
            <consortium name="Tick Genome and Microbiome Consortium (TIGMIC)"/>
            <person name="Jia N."/>
            <person name="Wang J."/>
            <person name="Shi W."/>
            <person name="Du L."/>
            <person name="Sun Y."/>
            <person name="Zhan W."/>
            <person name="Jiang J.F."/>
            <person name="Wang Q."/>
            <person name="Zhang B."/>
            <person name="Ji P."/>
            <person name="Bell-Sakyi L."/>
            <person name="Cui X.M."/>
            <person name="Yuan T.T."/>
            <person name="Jiang B.G."/>
            <person name="Yang W.F."/>
            <person name="Lam T.T."/>
            <person name="Chang Q.C."/>
            <person name="Ding S.J."/>
            <person name="Wang X.J."/>
            <person name="Zhu J.G."/>
            <person name="Ruan X.D."/>
            <person name="Zhao L."/>
            <person name="Wei J.T."/>
            <person name="Ye R.Z."/>
            <person name="Que T.C."/>
            <person name="Du C.H."/>
            <person name="Zhou Y.H."/>
            <person name="Cheng J.X."/>
            <person name="Dai P.F."/>
            <person name="Guo W.B."/>
            <person name="Han X.H."/>
            <person name="Huang E.J."/>
            <person name="Li L.F."/>
            <person name="Wei W."/>
            <person name="Gao Y.C."/>
            <person name="Liu J.Z."/>
            <person name="Shao H.Z."/>
            <person name="Wang X."/>
            <person name="Wang C.C."/>
            <person name="Yang T.C."/>
            <person name="Huo Q.B."/>
            <person name="Li W."/>
            <person name="Chen H.Y."/>
            <person name="Chen S.E."/>
            <person name="Zhou L.G."/>
            <person name="Ni X.B."/>
            <person name="Tian J.H."/>
            <person name="Sheng Y."/>
            <person name="Liu T."/>
            <person name="Pan Y.S."/>
            <person name="Xia L.Y."/>
            <person name="Li J."/>
            <person name="Zhao F."/>
            <person name="Cao W.C."/>
        </authorList>
    </citation>
    <scope>NUCLEOTIDE SEQUENCE</scope>
    <source>
        <strain evidence="1">Rsan-2018</strain>
    </source>
</reference>
<dbReference type="AlphaFoldDB" id="A0A9D4TE29"/>
<protein>
    <submittedName>
        <fullName evidence="1">Uncharacterized protein</fullName>
    </submittedName>
</protein>
<gene>
    <name evidence="1" type="ORF">HPB52_024697</name>
</gene>
<dbReference type="EMBL" id="JABSTV010000253">
    <property type="protein sequence ID" value="KAH7986834.1"/>
    <property type="molecule type" value="Genomic_DNA"/>
</dbReference>
<proteinExistence type="predicted"/>
<dbReference type="VEuPathDB" id="VectorBase:RSAN_045770"/>